<dbReference type="EMBL" id="FNAD01000007">
    <property type="protein sequence ID" value="SDD77175.1"/>
    <property type="molecule type" value="Genomic_DNA"/>
</dbReference>
<reference evidence="2" key="1">
    <citation type="submission" date="2016-10" db="EMBL/GenBank/DDBJ databases">
        <authorList>
            <person name="Varghese N."/>
            <person name="Submissions S."/>
        </authorList>
    </citation>
    <scope>NUCLEOTIDE SEQUENCE [LARGE SCALE GENOMIC DNA]</scope>
    <source>
        <strain evidence="2">CGMCC 4.3516</strain>
    </source>
</reference>
<evidence type="ECO:0000313" key="1">
    <source>
        <dbReference type="EMBL" id="SDD77175.1"/>
    </source>
</evidence>
<sequence>MRRATAFSVGLWTTVPLLLIAGTGCSILPDSGGCIPTEIEAASVTTSDPTERVVLTGRLTTEGEPIEGAEVQFMVLHTDESGELSGGVAGVAETDAEGLAELAFQGAKDLPAFTDETLVAYRAEYTSITDTAQYCSVSSEKAALDLPCAGFGCE</sequence>
<proteinExistence type="predicted"/>
<accession>A0A1G6XII7</accession>
<evidence type="ECO:0000313" key="2">
    <source>
        <dbReference type="Proteomes" id="UP000198949"/>
    </source>
</evidence>
<organism evidence="1 2">
    <name type="scientific">Glycomyces harbinensis</name>
    <dbReference type="NCBI Taxonomy" id="58114"/>
    <lineage>
        <taxon>Bacteria</taxon>
        <taxon>Bacillati</taxon>
        <taxon>Actinomycetota</taxon>
        <taxon>Actinomycetes</taxon>
        <taxon>Glycomycetales</taxon>
        <taxon>Glycomycetaceae</taxon>
        <taxon>Glycomyces</taxon>
    </lineage>
</organism>
<dbReference type="Proteomes" id="UP000198949">
    <property type="component" value="Unassembled WGS sequence"/>
</dbReference>
<keyword evidence="2" id="KW-1185">Reference proteome</keyword>
<name>A0A1G6XII7_9ACTN</name>
<protein>
    <submittedName>
        <fullName evidence="1">Uncharacterized protein</fullName>
    </submittedName>
</protein>
<dbReference type="AlphaFoldDB" id="A0A1G6XII7"/>
<gene>
    <name evidence="1" type="ORF">SAMN05216270_107157</name>
</gene>
<dbReference type="PROSITE" id="PS51257">
    <property type="entry name" value="PROKAR_LIPOPROTEIN"/>
    <property type="match status" value="1"/>
</dbReference>